<accession>A0A6N0A3X4</accession>
<gene>
    <name evidence="1" type="primary">59</name>
    <name evidence="1" type="ORF">SEA_DROOGSARMY_59</name>
</gene>
<evidence type="ECO:0000313" key="1">
    <source>
        <dbReference type="EMBL" id="QKO02455.1"/>
    </source>
</evidence>
<keyword evidence="2" id="KW-1185">Reference proteome</keyword>
<dbReference type="RefSeq" id="YP_010062013.1">
    <property type="nucleotide sequence ID" value="NC_054789.1"/>
</dbReference>
<protein>
    <submittedName>
        <fullName evidence="1">Uncharacterized protein</fullName>
    </submittedName>
</protein>
<sequence>MSKHDYTTVFRDFLRFERDSFVTWGGVDGWRRFVNQRGQTPSYREESIG</sequence>
<reference evidence="1 2" key="1">
    <citation type="submission" date="2020-06" db="EMBL/GenBank/DDBJ databases">
        <authorList>
            <person name="Fast K.M."/>
            <person name="Johnson K."/>
            <person name="Mayfield K.N."/>
            <person name="Stephens L.A."/>
            <person name="Reid T.H."/>
            <person name="Ryan E.D."/>
            <person name="Keener T.W."/>
            <person name="Sandel M.W."/>
            <person name="Garlena R.A."/>
            <person name="Russell D.A."/>
            <person name="Pope W.H."/>
            <person name="Jacobs-Sera D."/>
            <person name="Hatfull G.F."/>
        </authorList>
    </citation>
    <scope>NUCLEOTIDE SEQUENCE [LARGE SCALE GENOMIC DNA]</scope>
</reference>
<dbReference type="Proteomes" id="UP000509248">
    <property type="component" value="Segment"/>
</dbReference>
<dbReference type="GeneID" id="64871646"/>
<evidence type="ECO:0000313" key="2">
    <source>
        <dbReference type="Proteomes" id="UP000509248"/>
    </source>
</evidence>
<dbReference type="EMBL" id="MT553337">
    <property type="protein sequence ID" value="QKO02455.1"/>
    <property type="molecule type" value="Genomic_DNA"/>
</dbReference>
<proteinExistence type="predicted"/>
<dbReference type="KEGG" id="vg:64871646"/>
<organism evidence="1 2">
    <name type="scientific">Mycobacterium phage DroogsArmy</name>
    <dbReference type="NCBI Taxonomy" id="2744011"/>
    <lineage>
        <taxon>Viruses</taxon>
        <taxon>Duplodnaviria</taxon>
        <taxon>Heunggongvirae</taxon>
        <taxon>Uroviricota</taxon>
        <taxon>Caudoviricetes</taxon>
        <taxon>Timshelvirus</taxon>
        <taxon>Timshelvirus droogsarmy</taxon>
    </lineage>
</organism>
<name>A0A6N0A3X4_9CAUD</name>